<evidence type="ECO:0000256" key="1">
    <source>
        <dbReference type="SAM" id="MobiDB-lite"/>
    </source>
</evidence>
<feature type="region of interest" description="Disordered" evidence="1">
    <location>
        <begin position="306"/>
        <end position="330"/>
    </location>
</feature>
<name>A0ABP0HCX4_9DINO</name>
<gene>
    <name evidence="2" type="ORF">CCMP2556_LOCUS1124</name>
</gene>
<feature type="compositionally biased region" description="Acidic residues" evidence="1">
    <location>
        <begin position="320"/>
        <end position="330"/>
    </location>
</feature>
<dbReference type="EMBL" id="CAXAMN010000359">
    <property type="protein sequence ID" value="CAK8988076.1"/>
    <property type="molecule type" value="Genomic_DNA"/>
</dbReference>
<evidence type="ECO:0000313" key="3">
    <source>
        <dbReference type="Proteomes" id="UP001642484"/>
    </source>
</evidence>
<sequence length="330" mass="36254">MQSLGTAIPPNPLMQQSTAAFPPQAEDGGRDRGAVLGSVSAQNLSGSLSLEEVVRNVAKETAEAMISQELAKHKDPRIAFEKGPSELHNCRSRDKSINPPDSNQRLPSEAVLLLQGSSELANEEDMLLLKEAASAIVQLLIEEERIEASSTDLPTWSCMRWATLTMRLLADRHQRALREGKCLLSISSKVSLTLAEEQLAEYLFIKSPQWAAEFPELKQTCCQLLVARLQAVPLSMGRLQKRSPGEPLWHGLSASRRSRVVTSDMYSSRKNPEASLDLRGRPFRTMGELPALDAWDARGVAALFTHSADALPPPPGFSSESEEDETDEED</sequence>
<feature type="region of interest" description="Disordered" evidence="1">
    <location>
        <begin position="75"/>
        <end position="104"/>
    </location>
</feature>
<dbReference type="Proteomes" id="UP001642484">
    <property type="component" value="Unassembled WGS sequence"/>
</dbReference>
<feature type="compositionally biased region" description="Basic and acidic residues" evidence="1">
    <location>
        <begin position="75"/>
        <end position="96"/>
    </location>
</feature>
<reference evidence="2 3" key="1">
    <citation type="submission" date="2024-02" db="EMBL/GenBank/DDBJ databases">
        <authorList>
            <person name="Chen Y."/>
            <person name="Shah S."/>
            <person name="Dougan E. K."/>
            <person name="Thang M."/>
            <person name="Chan C."/>
        </authorList>
    </citation>
    <scope>NUCLEOTIDE SEQUENCE [LARGE SCALE GENOMIC DNA]</scope>
</reference>
<proteinExistence type="predicted"/>
<feature type="region of interest" description="Disordered" evidence="1">
    <location>
        <begin position="1"/>
        <end position="34"/>
    </location>
</feature>
<organism evidence="2 3">
    <name type="scientific">Durusdinium trenchii</name>
    <dbReference type="NCBI Taxonomy" id="1381693"/>
    <lineage>
        <taxon>Eukaryota</taxon>
        <taxon>Sar</taxon>
        <taxon>Alveolata</taxon>
        <taxon>Dinophyceae</taxon>
        <taxon>Suessiales</taxon>
        <taxon>Symbiodiniaceae</taxon>
        <taxon>Durusdinium</taxon>
    </lineage>
</organism>
<evidence type="ECO:0000313" key="2">
    <source>
        <dbReference type="EMBL" id="CAK8988076.1"/>
    </source>
</evidence>
<keyword evidence="3" id="KW-1185">Reference proteome</keyword>
<accession>A0ABP0HCX4</accession>
<protein>
    <submittedName>
        <fullName evidence="2">Uncharacterized protein</fullName>
    </submittedName>
</protein>
<comment type="caution">
    <text evidence="2">The sequence shown here is derived from an EMBL/GenBank/DDBJ whole genome shotgun (WGS) entry which is preliminary data.</text>
</comment>